<dbReference type="NCBIfam" id="TIGR01027">
    <property type="entry name" value="proB"/>
    <property type="match status" value="1"/>
</dbReference>
<comment type="pathway">
    <text evidence="8">Amino-acid biosynthesis; L-proline biosynthesis; L-glutamate 5-semialdehyde from L-glutamate: step 1/2.</text>
</comment>
<keyword evidence="5 8" id="KW-0547">Nucleotide-binding</keyword>
<evidence type="ECO:0000259" key="9">
    <source>
        <dbReference type="SMART" id="SM00359"/>
    </source>
</evidence>
<dbReference type="SMART" id="SM00359">
    <property type="entry name" value="PUA"/>
    <property type="match status" value="1"/>
</dbReference>
<dbReference type="InterPro" id="IPR036974">
    <property type="entry name" value="PUA_sf"/>
</dbReference>
<dbReference type="InterPro" id="IPR002478">
    <property type="entry name" value="PUA"/>
</dbReference>
<comment type="similarity">
    <text evidence="8">Belongs to the glutamate 5-kinase family.</text>
</comment>
<name>A0A1G4QXJ7_9BACL</name>
<dbReference type="InterPro" id="IPR001048">
    <property type="entry name" value="Asp/Glu/Uridylate_kinase"/>
</dbReference>
<dbReference type="Gene3D" id="3.40.1160.10">
    <property type="entry name" value="Acetylglutamate kinase-like"/>
    <property type="match status" value="1"/>
</dbReference>
<evidence type="ECO:0000256" key="3">
    <source>
        <dbReference type="ARBA" id="ARBA00022650"/>
    </source>
</evidence>
<dbReference type="Pfam" id="PF00696">
    <property type="entry name" value="AA_kinase"/>
    <property type="match status" value="1"/>
</dbReference>
<gene>
    <name evidence="8" type="primary">proB</name>
    <name evidence="10" type="ORF">SAMN04487970_1009144</name>
</gene>
<dbReference type="InterPro" id="IPR005715">
    <property type="entry name" value="Glu_5kinase/COase_Synthase"/>
</dbReference>
<keyword evidence="4 8" id="KW-0808">Transferase</keyword>
<keyword evidence="7 8" id="KW-0067">ATP-binding</keyword>
<feature type="binding site" evidence="8">
    <location>
        <position position="167"/>
    </location>
    <ligand>
        <name>substrate</name>
    </ligand>
</feature>
<dbReference type="Gene3D" id="2.30.130.10">
    <property type="entry name" value="PUA domain"/>
    <property type="match status" value="1"/>
</dbReference>
<evidence type="ECO:0000256" key="2">
    <source>
        <dbReference type="ARBA" id="ARBA00022605"/>
    </source>
</evidence>
<evidence type="ECO:0000256" key="8">
    <source>
        <dbReference type="HAMAP-Rule" id="MF_00456"/>
    </source>
</evidence>
<dbReference type="InterPro" id="IPR041739">
    <property type="entry name" value="G5K_ProB"/>
</dbReference>
<comment type="subcellular location">
    <subcellularLocation>
        <location evidence="8">Cytoplasm</location>
    </subcellularLocation>
</comment>
<dbReference type="GO" id="GO:0005829">
    <property type="term" value="C:cytosol"/>
    <property type="evidence" value="ECO:0007669"/>
    <property type="project" value="TreeGrafter"/>
</dbReference>
<keyword evidence="11" id="KW-1185">Reference proteome</keyword>
<dbReference type="Proteomes" id="UP000198601">
    <property type="component" value="Unassembled WGS sequence"/>
</dbReference>
<feature type="domain" description="PUA" evidence="9">
    <location>
        <begin position="295"/>
        <end position="378"/>
    </location>
</feature>
<dbReference type="UniPathway" id="UPA00098">
    <property type="reaction ID" value="UER00359"/>
</dbReference>
<dbReference type="CDD" id="cd21157">
    <property type="entry name" value="PUA_G5K"/>
    <property type="match status" value="1"/>
</dbReference>
<sequence>MRFPHLPGAAARSVMERVIPMQQTIVVKIGSSSLTSDEGGLNRAKIAFFAAELAALHRQGFPVLLVTSGAVAAGFRELGYASRPKLLHEKQASASVGQALLMQAYQAAFSGQSVGVGQILLTRSDFSNRKRIHNAQMTIEELLRRGMLPIINENDTVSVDELKFGDNDTLSALVANLVRAQRLVILTDTDGLYTEDPRKNADAKRIERVLEIDENISRIAGGSGSMVGTGGMRSKIEAARIAMRGGVPVFVGRVTEPGDLMLAVEGTGKGTYFDTAEHNLPMKKQWLGFHSQPQGSVYVDEGAELALVVGGKSLLPAGVKEVTGEFHPGDVIEVLGPDGETIGRGVVNYASWQLQAVAGLSTEEVQKRIEVPRIEVIHRDEWITLASTAKAKDAAET</sequence>
<dbReference type="PANTHER" id="PTHR43654">
    <property type="entry name" value="GLUTAMATE 5-KINASE"/>
    <property type="match status" value="1"/>
</dbReference>
<organism evidence="10 11">
    <name type="scientific">Paenibacillus tianmuensis</name>
    <dbReference type="NCBI Taxonomy" id="624147"/>
    <lineage>
        <taxon>Bacteria</taxon>
        <taxon>Bacillati</taxon>
        <taxon>Bacillota</taxon>
        <taxon>Bacilli</taxon>
        <taxon>Bacillales</taxon>
        <taxon>Paenibacillaceae</taxon>
        <taxon>Paenibacillus</taxon>
    </lineage>
</organism>
<dbReference type="InterPro" id="IPR015947">
    <property type="entry name" value="PUA-like_sf"/>
</dbReference>
<dbReference type="InterPro" id="IPR001057">
    <property type="entry name" value="Glu/AcGlu_kinase"/>
</dbReference>
<dbReference type="PROSITE" id="PS50890">
    <property type="entry name" value="PUA"/>
    <property type="match status" value="1"/>
</dbReference>
<feature type="binding site" evidence="8">
    <location>
        <begin position="229"/>
        <end position="235"/>
    </location>
    <ligand>
        <name>ATP</name>
        <dbReference type="ChEBI" id="CHEBI:30616"/>
    </ligand>
</feature>
<dbReference type="EC" id="2.7.2.11" evidence="8"/>
<dbReference type="Pfam" id="PF01472">
    <property type="entry name" value="PUA"/>
    <property type="match status" value="1"/>
</dbReference>
<feature type="binding site" evidence="8">
    <location>
        <position position="28"/>
    </location>
    <ligand>
        <name>ATP</name>
        <dbReference type="ChEBI" id="CHEBI:30616"/>
    </ligand>
</feature>
<reference evidence="11" key="1">
    <citation type="submission" date="2016-10" db="EMBL/GenBank/DDBJ databases">
        <authorList>
            <person name="Varghese N."/>
            <person name="Submissions S."/>
        </authorList>
    </citation>
    <scope>NUCLEOTIDE SEQUENCE [LARGE SCALE GENOMIC DNA]</scope>
    <source>
        <strain evidence="11">CGMCC 1.8946</strain>
    </source>
</reference>
<dbReference type="GO" id="GO:0003723">
    <property type="term" value="F:RNA binding"/>
    <property type="evidence" value="ECO:0007669"/>
    <property type="project" value="InterPro"/>
</dbReference>
<dbReference type="FunFam" id="3.40.1160.10:FF:000018">
    <property type="entry name" value="Glutamate 5-kinase"/>
    <property type="match status" value="1"/>
</dbReference>
<dbReference type="PRINTS" id="PR00474">
    <property type="entry name" value="GLU5KINASE"/>
</dbReference>
<feature type="binding site" evidence="8">
    <location>
        <begin position="187"/>
        <end position="188"/>
    </location>
    <ligand>
        <name>ATP</name>
        <dbReference type="ChEBI" id="CHEBI:30616"/>
    </ligand>
</feature>
<feature type="binding site" evidence="8">
    <location>
        <position position="155"/>
    </location>
    <ligand>
        <name>substrate</name>
    </ligand>
</feature>
<dbReference type="GO" id="GO:0005524">
    <property type="term" value="F:ATP binding"/>
    <property type="evidence" value="ECO:0007669"/>
    <property type="project" value="UniProtKB-KW"/>
</dbReference>
<proteinExistence type="inferred from homology"/>
<dbReference type="GO" id="GO:0055129">
    <property type="term" value="P:L-proline biosynthetic process"/>
    <property type="evidence" value="ECO:0007669"/>
    <property type="project" value="UniProtKB-UniRule"/>
</dbReference>
<feature type="binding site" evidence="8">
    <location>
        <position position="68"/>
    </location>
    <ligand>
        <name>substrate</name>
    </ligand>
</feature>
<evidence type="ECO:0000313" key="10">
    <source>
        <dbReference type="EMBL" id="SCW49380.1"/>
    </source>
</evidence>
<dbReference type="GO" id="GO:0004349">
    <property type="term" value="F:glutamate 5-kinase activity"/>
    <property type="evidence" value="ECO:0007669"/>
    <property type="project" value="UniProtKB-UniRule"/>
</dbReference>
<keyword evidence="3 8" id="KW-0641">Proline biosynthesis</keyword>
<dbReference type="HAMAP" id="MF_00456">
    <property type="entry name" value="ProB"/>
    <property type="match status" value="1"/>
</dbReference>
<keyword evidence="1 8" id="KW-0963">Cytoplasm</keyword>
<keyword evidence="6 8" id="KW-0418">Kinase</keyword>
<dbReference type="InterPro" id="IPR011529">
    <property type="entry name" value="Glu_5kinase"/>
</dbReference>
<accession>A0A1G4QXJ7</accession>
<evidence type="ECO:0000256" key="5">
    <source>
        <dbReference type="ARBA" id="ARBA00022741"/>
    </source>
</evidence>
<dbReference type="STRING" id="624147.SAMN04487970_1009144"/>
<dbReference type="AlphaFoldDB" id="A0A1G4QXJ7"/>
<evidence type="ECO:0000313" key="11">
    <source>
        <dbReference type="Proteomes" id="UP000198601"/>
    </source>
</evidence>
<evidence type="ECO:0000256" key="7">
    <source>
        <dbReference type="ARBA" id="ARBA00022840"/>
    </source>
</evidence>
<dbReference type="SUPFAM" id="SSF53633">
    <property type="entry name" value="Carbamate kinase-like"/>
    <property type="match status" value="1"/>
</dbReference>
<dbReference type="PIRSF" id="PIRSF000729">
    <property type="entry name" value="GK"/>
    <property type="match status" value="1"/>
</dbReference>
<dbReference type="InterPro" id="IPR036393">
    <property type="entry name" value="AceGlu_kinase-like_sf"/>
</dbReference>
<evidence type="ECO:0000256" key="6">
    <source>
        <dbReference type="ARBA" id="ARBA00022777"/>
    </source>
</evidence>
<dbReference type="PROSITE" id="PS00902">
    <property type="entry name" value="GLUTAMATE_5_KINASE"/>
    <property type="match status" value="1"/>
</dbReference>
<keyword evidence="2 8" id="KW-0028">Amino-acid biosynthesis</keyword>
<dbReference type="InterPro" id="IPR019797">
    <property type="entry name" value="Glutamate_5-kinase_CS"/>
</dbReference>
<dbReference type="EMBL" id="FMTT01000009">
    <property type="protein sequence ID" value="SCW49380.1"/>
    <property type="molecule type" value="Genomic_DNA"/>
</dbReference>
<protein>
    <recommendedName>
        <fullName evidence="8">Glutamate 5-kinase</fullName>
        <ecNumber evidence="8">2.7.2.11</ecNumber>
    </recommendedName>
    <alternativeName>
        <fullName evidence="8">Gamma-glutamyl kinase</fullName>
        <shortName evidence="8">GK</shortName>
    </alternativeName>
</protein>
<comment type="function">
    <text evidence="8">Catalyzes the transfer of a phosphate group to glutamate to form L-glutamate 5-phosphate.</text>
</comment>
<evidence type="ECO:0000256" key="1">
    <source>
        <dbReference type="ARBA" id="ARBA00022490"/>
    </source>
</evidence>
<dbReference type="CDD" id="cd04242">
    <property type="entry name" value="AAK_G5K_ProB"/>
    <property type="match status" value="1"/>
</dbReference>
<dbReference type="SUPFAM" id="SSF88697">
    <property type="entry name" value="PUA domain-like"/>
    <property type="match status" value="1"/>
</dbReference>
<comment type="catalytic activity">
    <reaction evidence="8">
        <text>L-glutamate + ATP = L-glutamyl 5-phosphate + ADP</text>
        <dbReference type="Rhea" id="RHEA:14877"/>
        <dbReference type="ChEBI" id="CHEBI:29985"/>
        <dbReference type="ChEBI" id="CHEBI:30616"/>
        <dbReference type="ChEBI" id="CHEBI:58274"/>
        <dbReference type="ChEBI" id="CHEBI:456216"/>
        <dbReference type="EC" id="2.7.2.11"/>
    </reaction>
</comment>
<dbReference type="PANTHER" id="PTHR43654:SF1">
    <property type="entry name" value="ISOPENTENYL PHOSPHATE KINASE"/>
    <property type="match status" value="1"/>
</dbReference>
<evidence type="ECO:0000256" key="4">
    <source>
        <dbReference type="ARBA" id="ARBA00022679"/>
    </source>
</evidence>